<dbReference type="Proteomes" id="UP001165986">
    <property type="component" value="Unassembled WGS sequence"/>
</dbReference>
<organism evidence="1 2">
    <name type="scientific">Komarekiella delphini-convector SJRDD-AB1</name>
    <dbReference type="NCBI Taxonomy" id="2593771"/>
    <lineage>
        <taxon>Bacteria</taxon>
        <taxon>Bacillati</taxon>
        <taxon>Cyanobacteriota</taxon>
        <taxon>Cyanophyceae</taxon>
        <taxon>Nostocales</taxon>
        <taxon>Nostocaceae</taxon>
        <taxon>Komarekiella</taxon>
        <taxon>Komarekiella delphini-convector</taxon>
    </lineage>
</organism>
<sequence length="117" mass="13612">MTTTDLVTYYGQTSRIDQLVDKYGACLEQINRETKLLLRMALTHYVFMQQKCNPDNYSVTEPLRDALFVRFVCEDIPRILYDICSLLQGLTVDEAETLLEALQHQIRWGNARTIVNH</sequence>
<dbReference type="EMBL" id="VJXY01000159">
    <property type="protein sequence ID" value="MBD6621290.1"/>
    <property type="molecule type" value="Genomic_DNA"/>
</dbReference>
<reference evidence="1" key="1">
    <citation type="submission" date="2019-07" db="EMBL/GenBank/DDBJ databases">
        <title>Toxilogical consequences of a new and cryptic species of cyanobacteria (Komarekiella delphini-convector) recovered from the epidermis of a bottlenose dolphin and 1500 ft. in the air.</title>
        <authorList>
            <person name="Brown A.O."/>
            <person name="Dvorak P."/>
            <person name="Villanueva C.D."/>
            <person name="Foss A.J."/>
            <person name="Garvey A.D."/>
            <person name="Gibson Q.A."/>
            <person name="Johansen J.R."/>
            <person name="Casamatta D.A."/>
        </authorList>
    </citation>
    <scope>NUCLEOTIDE SEQUENCE</scope>
    <source>
        <strain evidence="1">SJRDD-AB1</strain>
    </source>
</reference>
<name>A0AA40VVZ1_9NOST</name>
<gene>
    <name evidence="1" type="ORF">FNW02_37805</name>
</gene>
<proteinExistence type="predicted"/>
<evidence type="ECO:0000313" key="1">
    <source>
        <dbReference type="EMBL" id="MBD6621290.1"/>
    </source>
</evidence>
<protein>
    <submittedName>
        <fullName evidence="1">Uncharacterized protein</fullName>
    </submittedName>
</protein>
<evidence type="ECO:0000313" key="2">
    <source>
        <dbReference type="Proteomes" id="UP001165986"/>
    </source>
</evidence>
<accession>A0AA40VVZ1</accession>
<dbReference type="AlphaFoldDB" id="A0AA40VVZ1"/>
<keyword evidence="2" id="KW-1185">Reference proteome</keyword>
<comment type="caution">
    <text evidence="1">The sequence shown here is derived from an EMBL/GenBank/DDBJ whole genome shotgun (WGS) entry which is preliminary data.</text>
</comment>
<dbReference type="RefSeq" id="WP_191762612.1">
    <property type="nucleotide sequence ID" value="NZ_VJXY01000159.1"/>
</dbReference>